<proteinExistence type="predicted"/>
<comment type="caution">
    <text evidence="2">The sequence shown here is derived from an EMBL/GenBank/DDBJ whole genome shotgun (WGS) entry which is preliminary data.</text>
</comment>
<evidence type="ECO:0000313" key="3">
    <source>
        <dbReference type="Proteomes" id="UP001159405"/>
    </source>
</evidence>
<keyword evidence="3" id="KW-1185">Reference proteome</keyword>
<dbReference type="InterPro" id="IPR011333">
    <property type="entry name" value="SKP1/BTB/POZ_sf"/>
</dbReference>
<sequence length="334" mass="38527">MVSIVVESQTLSDDVIVGRSSVVENSVLLTEATEVDNEEGIKEPDWEVNGVLIIVPVEIADEEFPESNKDKIMQTRGSEPDFSEPWHLSDVVLVVEERRFHVHKGTLSMWSPVFEKMFCSEFREKSSSEIPLPGKKASEIREMLLVVYPTSKSINEANFHFLLVLAREYQMEQLTERCERYLLQREKTPHQAIDFLVLANDFMMEELCKQCVEIAKHISIAELRRHEKYALVAPEDGKKVAERRVELLENKVLGGEQKVNSVRKEVQDASIWALREVAKVLYHKKNPEGRIHPRALNDCVKLVEEVAQESDEMNVFLQLLQQRLRNIYDPSRTV</sequence>
<dbReference type="PANTHER" id="PTHR22744:SF17">
    <property type="entry name" value="BTB DOMAIN-CONTAINING PROTEIN"/>
    <property type="match status" value="1"/>
</dbReference>
<evidence type="ECO:0000259" key="1">
    <source>
        <dbReference type="PROSITE" id="PS50097"/>
    </source>
</evidence>
<evidence type="ECO:0000313" key="2">
    <source>
        <dbReference type="EMBL" id="CAH3177803.1"/>
    </source>
</evidence>
<dbReference type="Proteomes" id="UP001159405">
    <property type="component" value="Unassembled WGS sequence"/>
</dbReference>
<dbReference type="EMBL" id="CALNXK010000230">
    <property type="protein sequence ID" value="CAH3177803.1"/>
    <property type="molecule type" value="Genomic_DNA"/>
</dbReference>
<dbReference type="PROSITE" id="PS50097">
    <property type="entry name" value="BTB"/>
    <property type="match status" value="1"/>
</dbReference>
<accession>A0ABN8RFX1</accession>
<name>A0ABN8RFX1_9CNID</name>
<dbReference type="Pfam" id="PF00651">
    <property type="entry name" value="BTB"/>
    <property type="match status" value="1"/>
</dbReference>
<dbReference type="SMART" id="SM00225">
    <property type="entry name" value="BTB"/>
    <property type="match status" value="1"/>
</dbReference>
<dbReference type="Gene3D" id="3.30.710.10">
    <property type="entry name" value="Potassium Channel Kv1.1, Chain A"/>
    <property type="match status" value="1"/>
</dbReference>
<gene>
    <name evidence="2" type="ORF">PLOB_00019934</name>
</gene>
<dbReference type="PANTHER" id="PTHR22744">
    <property type="entry name" value="HELIX LOOP HELIX PROTEIN 21-RELATED"/>
    <property type="match status" value="1"/>
</dbReference>
<dbReference type="SUPFAM" id="SSF54695">
    <property type="entry name" value="POZ domain"/>
    <property type="match status" value="1"/>
</dbReference>
<reference evidence="2 3" key="1">
    <citation type="submission" date="2022-05" db="EMBL/GenBank/DDBJ databases">
        <authorList>
            <consortium name="Genoscope - CEA"/>
            <person name="William W."/>
        </authorList>
    </citation>
    <scope>NUCLEOTIDE SEQUENCE [LARGE SCALE GENOMIC DNA]</scope>
</reference>
<feature type="domain" description="BTB" evidence="1">
    <location>
        <begin position="89"/>
        <end position="156"/>
    </location>
</feature>
<protein>
    <recommendedName>
        <fullName evidence="1">BTB domain-containing protein</fullName>
    </recommendedName>
</protein>
<dbReference type="CDD" id="cd18186">
    <property type="entry name" value="BTB_POZ_ZBTB_KLHL-like"/>
    <property type="match status" value="1"/>
</dbReference>
<organism evidence="2 3">
    <name type="scientific">Porites lobata</name>
    <dbReference type="NCBI Taxonomy" id="104759"/>
    <lineage>
        <taxon>Eukaryota</taxon>
        <taxon>Metazoa</taxon>
        <taxon>Cnidaria</taxon>
        <taxon>Anthozoa</taxon>
        <taxon>Hexacorallia</taxon>
        <taxon>Scleractinia</taxon>
        <taxon>Fungiina</taxon>
        <taxon>Poritidae</taxon>
        <taxon>Porites</taxon>
    </lineage>
</organism>
<dbReference type="InterPro" id="IPR000210">
    <property type="entry name" value="BTB/POZ_dom"/>
</dbReference>